<evidence type="ECO:0000313" key="1">
    <source>
        <dbReference type="EMBL" id="OCK78080.1"/>
    </source>
</evidence>
<keyword evidence="2" id="KW-1185">Reference proteome</keyword>
<gene>
    <name evidence="1" type="ORF">K432DRAFT_101304</name>
</gene>
<organism evidence="1 2">
    <name type="scientific">Lepidopterella palustris CBS 459.81</name>
    <dbReference type="NCBI Taxonomy" id="1314670"/>
    <lineage>
        <taxon>Eukaryota</taxon>
        <taxon>Fungi</taxon>
        <taxon>Dikarya</taxon>
        <taxon>Ascomycota</taxon>
        <taxon>Pezizomycotina</taxon>
        <taxon>Dothideomycetes</taxon>
        <taxon>Pleosporomycetidae</taxon>
        <taxon>Mytilinidiales</taxon>
        <taxon>Argynnaceae</taxon>
        <taxon>Lepidopterella</taxon>
    </lineage>
</organism>
<reference evidence="1 2" key="1">
    <citation type="journal article" date="2016" name="Nat. Commun.">
        <title>Ectomycorrhizal ecology is imprinted in the genome of the dominant symbiotic fungus Cenococcum geophilum.</title>
        <authorList>
            <consortium name="DOE Joint Genome Institute"/>
            <person name="Peter M."/>
            <person name="Kohler A."/>
            <person name="Ohm R.A."/>
            <person name="Kuo A."/>
            <person name="Krutzmann J."/>
            <person name="Morin E."/>
            <person name="Arend M."/>
            <person name="Barry K.W."/>
            <person name="Binder M."/>
            <person name="Choi C."/>
            <person name="Clum A."/>
            <person name="Copeland A."/>
            <person name="Grisel N."/>
            <person name="Haridas S."/>
            <person name="Kipfer T."/>
            <person name="LaButti K."/>
            <person name="Lindquist E."/>
            <person name="Lipzen A."/>
            <person name="Maire R."/>
            <person name="Meier B."/>
            <person name="Mihaltcheva S."/>
            <person name="Molinier V."/>
            <person name="Murat C."/>
            <person name="Poggeler S."/>
            <person name="Quandt C.A."/>
            <person name="Sperisen C."/>
            <person name="Tritt A."/>
            <person name="Tisserant E."/>
            <person name="Crous P.W."/>
            <person name="Henrissat B."/>
            <person name="Nehls U."/>
            <person name="Egli S."/>
            <person name="Spatafora J.W."/>
            <person name="Grigoriev I.V."/>
            <person name="Martin F.M."/>
        </authorList>
    </citation>
    <scope>NUCLEOTIDE SEQUENCE [LARGE SCALE GENOMIC DNA]</scope>
    <source>
        <strain evidence="1 2">CBS 459.81</strain>
    </source>
</reference>
<accession>A0A8E2JD02</accession>
<evidence type="ECO:0000313" key="2">
    <source>
        <dbReference type="Proteomes" id="UP000250266"/>
    </source>
</evidence>
<protein>
    <submittedName>
        <fullName evidence="1">Uncharacterized protein</fullName>
    </submittedName>
</protein>
<sequence>MLWTVQSSRWDFIHLFLFIYHSLNHCPYLAASFINQSGQFISLTANKNIIFLSHWNFPTSSTRHMMTWVANTPIMTPVHFSCT</sequence>
<proteinExistence type="predicted"/>
<name>A0A8E2JD02_9PEZI</name>
<dbReference type="EMBL" id="KV745082">
    <property type="protein sequence ID" value="OCK78080.1"/>
    <property type="molecule type" value="Genomic_DNA"/>
</dbReference>
<dbReference type="Proteomes" id="UP000250266">
    <property type="component" value="Unassembled WGS sequence"/>
</dbReference>
<dbReference type="AlphaFoldDB" id="A0A8E2JD02"/>